<feature type="transmembrane region" description="Helical" evidence="7">
    <location>
        <begin position="520"/>
        <end position="541"/>
    </location>
</feature>
<accession>M0N575</accession>
<evidence type="ECO:0000313" key="10">
    <source>
        <dbReference type="Proteomes" id="UP000011625"/>
    </source>
</evidence>
<dbReference type="OrthoDB" id="117970at2157"/>
<comment type="subcellular location">
    <subcellularLocation>
        <location evidence="1">Cell membrane</location>
        <topology evidence="1">Multi-pass membrane protein</topology>
    </subcellularLocation>
</comment>
<dbReference type="EMBL" id="AOME01000054">
    <property type="protein sequence ID" value="EMA52708.1"/>
    <property type="molecule type" value="Genomic_DNA"/>
</dbReference>
<dbReference type="Gene3D" id="1.20.1250.20">
    <property type="entry name" value="MFS general substrate transporter like domains"/>
    <property type="match status" value="1"/>
</dbReference>
<keyword evidence="5 7" id="KW-1133">Transmembrane helix</keyword>
<feature type="domain" description="Major facilitator superfamily (MFS) profile" evidence="8">
    <location>
        <begin position="20"/>
        <end position="542"/>
    </location>
</feature>
<feature type="transmembrane region" description="Helical" evidence="7">
    <location>
        <begin position="111"/>
        <end position="133"/>
    </location>
</feature>
<dbReference type="PATRIC" id="fig|1227456.3.peg.2327"/>
<dbReference type="Pfam" id="PF07690">
    <property type="entry name" value="MFS_1"/>
    <property type="match status" value="1"/>
</dbReference>
<dbReference type="RefSeq" id="WP_005043472.1">
    <property type="nucleotide sequence ID" value="NZ_AOME01000054.1"/>
</dbReference>
<dbReference type="InterPro" id="IPR020846">
    <property type="entry name" value="MFS_dom"/>
</dbReference>
<keyword evidence="3" id="KW-1003">Cell membrane</keyword>
<feature type="transmembrane region" description="Helical" evidence="7">
    <location>
        <begin position="360"/>
        <end position="378"/>
    </location>
</feature>
<feature type="transmembrane region" description="Helical" evidence="7">
    <location>
        <begin position="333"/>
        <end position="353"/>
    </location>
</feature>
<feature type="transmembrane region" description="Helical" evidence="7">
    <location>
        <begin position="53"/>
        <end position="74"/>
    </location>
</feature>
<evidence type="ECO:0000256" key="2">
    <source>
        <dbReference type="ARBA" id="ARBA00022448"/>
    </source>
</evidence>
<dbReference type="InterPro" id="IPR036259">
    <property type="entry name" value="MFS_trans_sf"/>
</dbReference>
<evidence type="ECO:0000256" key="4">
    <source>
        <dbReference type="ARBA" id="ARBA00022692"/>
    </source>
</evidence>
<evidence type="ECO:0000256" key="7">
    <source>
        <dbReference type="SAM" id="Phobius"/>
    </source>
</evidence>
<dbReference type="STRING" id="1227456.C450_11443"/>
<feature type="transmembrane region" description="Helical" evidence="7">
    <location>
        <begin position="173"/>
        <end position="191"/>
    </location>
</feature>
<keyword evidence="10" id="KW-1185">Reference proteome</keyword>
<evidence type="ECO:0000313" key="9">
    <source>
        <dbReference type="EMBL" id="EMA52708.1"/>
    </source>
</evidence>
<dbReference type="PANTHER" id="PTHR42718">
    <property type="entry name" value="MAJOR FACILITATOR SUPERFAMILY MULTIDRUG TRANSPORTER MFSC"/>
    <property type="match status" value="1"/>
</dbReference>
<protein>
    <submittedName>
        <fullName evidence="9">Transmembrane efflux protein</fullName>
    </submittedName>
</protein>
<gene>
    <name evidence="9" type="ORF">C450_11443</name>
</gene>
<dbReference type="GO" id="GO:0005886">
    <property type="term" value="C:plasma membrane"/>
    <property type="evidence" value="ECO:0007669"/>
    <property type="project" value="UniProtKB-SubCell"/>
</dbReference>
<evidence type="ECO:0000256" key="6">
    <source>
        <dbReference type="ARBA" id="ARBA00023136"/>
    </source>
</evidence>
<evidence type="ECO:0000256" key="1">
    <source>
        <dbReference type="ARBA" id="ARBA00004651"/>
    </source>
</evidence>
<evidence type="ECO:0000256" key="3">
    <source>
        <dbReference type="ARBA" id="ARBA00022475"/>
    </source>
</evidence>
<feature type="transmembrane region" description="Helical" evidence="7">
    <location>
        <begin position="86"/>
        <end position="105"/>
    </location>
</feature>
<dbReference type="PRINTS" id="PR01036">
    <property type="entry name" value="TCRTETB"/>
</dbReference>
<keyword evidence="2" id="KW-0813">Transport</keyword>
<evidence type="ECO:0000256" key="5">
    <source>
        <dbReference type="ARBA" id="ARBA00022989"/>
    </source>
</evidence>
<dbReference type="InterPro" id="IPR011701">
    <property type="entry name" value="MFS"/>
</dbReference>
<keyword evidence="6 7" id="KW-0472">Membrane</keyword>
<feature type="transmembrane region" description="Helical" evidence="7">
    <location>
        <begin position="390"/>
        <end position="411"/>
    </location>
</feature>
<dbReference type="AlphaFoldDB" id="M0N575"/>
<keyword evidence="4 7" id="KW-0812">Transmembrane</keyword>
<feature type="transmembrane region" description="Helical" evidence="7">
    <location>
        <begin position="432"/>
        <end position="450"/>
    </location>
</feature>
<dbReference type="PANTHER" id="PTHR42718:SF46">
    <property type="entry name" value="BLR6921 PROTEIN"/>
    <property type="match status" value="1"/>
</dbReference>
<evidence type="ECO:0000259" key="8">
    <source>
        <dbReference type="PROSITE" id="PS50850"/>
    </source>
</evidence>
<dbReference type="Proteomes" id="UP000011625">
    <property type="component" value="Unassembled WGS sequence"/>
</dbReference>
<feature type="transmembrane region" description="Helical" evidence="7">
    <location>
        <begin position="12"/>
        <end position="33"/>
    </location>
</feature>
<name>M0N575_9EURY</name>
<sequence length="544" mass="57065">MTETGSVKRESGSGFEFWAPAIVAGTALFLGVLDMSMMNVAVPSIVQDLNTTVSAMHGAIAVYSMVMAALIIPGGALRSVVDTKRLLVIALVIYSIGTLLAGASPNMLTLFVGWSIIEGIAAALLLPITYSIIVENYADSARTKAFGAIGGVTAVGIAIGPMIGGILTTFATWRWGMFGEFGIVLVVLALTRYLDSQPSDRRVAIDVGGTVLSILGAVTIIGGTLLAGRYGWVRPLRPVVVSGVRIEPLGFSPAIWSIAIGVALLAVFVQWEQRQARTGRPLLIPPDVLRNRTFAAGIATFAAESLFLSGFLFSMPVFLQSALGYSAFETGLALLPFSVVTLLVTTISTGWRAYVAPKHIVQGGIVLMGGGLLLLVSLTDLDLTLLEMALPMAVIGVGLGLFTGQLVDLTMSAVPSSEASVASGVINSLSQLGYAFGTAVAGSFLLAGFYGSVVDGVTRFATGSSVSGDERRQLVVALEDRLDATTQAQQEAFVNQLPPATREQLLDVVRTAMETAQRSVLLLIVMFVLLTLVAASLLPAVRPR</sequence>
<comment type="caution">
    <text evidence="9">The sequence shown here is derived from an EMBL/GenBank/DDBJ whole genome shotgun (WGS) entry which is preliminary data.</text>
</comment>
<dbReference type="GO" id="GO:0022857">
    <property type="term" value="F:transmembrane transporter activity"/>
    <property type="evidence" value="ECO:0007669"/>
    <property type="project" value="InterPro"/>
</dbReference>
<proteinExistence type="predicted"/>
<dbReference type="PROSITE" id="PS50850">
    <property type="entry name" value="MFS"/>
    <property type="match status" value="1"/>
</dbReference>
<dbReference type="Gene3D" id="1.20.1720.10">
    <property type="entry name" value="Multidrug resistance protein D"/>
    <property type="match status" value="1"/>
</dbReference>
<organism evidence="9 10">
    <name type="scientific">Halococcus salifodinae DSM 8989</name>
    <dbReference type="NCBI Taxonomy" id="1227456"/>
    <lineage>
        <taxon>Archaea</taxon>
        <taxon>Methanobacteriati</taxon>
        <taxon>Methanobacteriota</taxon>
        <taxon>Stenosarchaea group</taxon>
        <taxon>Halobacteria</taxon>
        <taxon>Halobacteriales</taxon>
        <taxon>Halococcaceae</taxon>
        <taxon>Halococcus</taxon>
    </lineage>
</organism>
<feature type="transmembrane region" description="Helical" evidence="7">
    <location>
        <begin position="250"/>
        <end position="271"/>
    </location>
</feature>
<reference evidence="9 10" key="1">
    <citation type="journal article" date="2014" name="PLoS Genet.">
        <title>Phylogenetically driven sequencing of extremely halophilic archaea reveals strategies for static and dynamic osmo-response.</title>
        <authorList>
            <person name="Becker E.A."/>
            <person name="Seitzer P.M."/>
            <person name="Tritt A."/>
            <person name="Larsen D."/>
            <person name="Krusor M."/>
            <person name="Yao A.I."/>
            <person name="Wu D."/>
            <person name="Madern D."/>
            <person name="Eisen J.A."/>
            <person name="Darling A.E."/>
            <person name="Facciotti M.T."/>
        </authorList>
    </citation>
    <scope>NUCLEOTIDE SEQUENCE [LARGE SCALE GENOMIC DNA]</scope>
    <source>
        <strain evidence="9 10">DSM 8989</strain>
    </source>
</reference>
<dbReference type="SUPFAM" id="SSF103473">
    <property type="entry name" value="MFS general substrate transporter"/>
    <property type="match status" value="1"/>
</dbReference>
<feature type="transmembrane region" description="Helical" evidence="7">
    <location>
        <begin position="145"/>
        <end position="167"/>
    </location>
</feature>
<feature type="transmembrane region" description="Helical" evidence="7">
    <location>
        <begin position="203"/>
        <end position="230"/>
    </location>
</feature>
<dbReference type="CDD" id="cd17321">
    <property type="entry name" value="MFS_MMR_MDR_like"/>
    <property type="match status" value="1"/>
</dbReference>